<organism evidence="1 2">
    <name type="scientific">Aureimonas flava</name>
    <dbReference type="NCBI Taxonomy" id="2320271"/>
    <lineage>
        <taxon>Bacteria</taxon>
        <taxon>Pseudomonadati</taxon>
        <taxon>Pseudomonadota</taxon>
        <taxon>Alphaproteobacteria</taxon>
        <taxon>Hyphomicrobiales</taxon>
        <taxon>Aurantimonadaceae</taxon>
        <taxon>Aureimonas</taxon>
    </lineage>
</organism>
<evidence type="ECO:0000313" key="2">
    <source>
        <dbReference type="Proteomes" id="UP000265750"/>
    </source>
</evidence>
<dbReference type="Gene3D" id="3.40.190.80">
    <property type="match status" value="1"/>
</dbReference>
<dbReference type="SUPFAM" id="SSF56655">
    <property type="entry name" value="Carbohydrate phosphatase"/>
    <property type="match status" value="1"/>
</dbReference>
<dbReference type="AlphaFoldDB" id="A0A3A1WQ97"/>
<protein>
    <submittedName>
        <fullName evidence="1">Uncharacterized protein</fullName>
    </submittedName>
</protein>
<sequence length="107" mass="11562">MAEGEVLPAVVDVGILVLRHRQLVGRAGARLFRELVVRLEAADRRLAALGRLDGHMQPTTTMWDAAAGAVLCREAGMEVFLARGDRHLGVWAGLTEIMAVVRPDPAP</sequence>
<gene>
    <name evidence="1" type="ORF">D3218_00315</name>
</gene>
<accession>A0A3A1WQ97</accession>
<dbReference type="EMBL" id="QYRN01000001">
    <property type="protein sequence ID" value="RIY03254.1"/>
    <property type="molecule type" value="Genomic_DNA"/>
</dbReference>
<dbReference type="Proteomes" id="UP000265750">
    <property type="component" value="Unassembled WGS sequence"/>
</dbReference>
<name>A0A3A1WQ97_9HYPH</name>
<proteinExistence type="predicted"/>
<comment type="caution">
    <text evidence="1">The sequence shown here is derived from an EMBL/GenBank/DDBJ whole genome shotgun (WGS) entry which is preliminary data.</text>
</comment>
<reference evidence="2" key="1">
    <citation type="submission" date="2018-09" db="EMBL/GenBank/DDBJ databases">
        <authorList>
            <person name="Tuo L."/>
        </authorList>
    </citation>
    <scope>NUCLEOTIDE SEQUENCE [LARGE SCALE GENOMIC DNA]</scope>
    <source>
        <strain evidence="2">M2BS4Y-1</strain>
    </source>
</reference>
<evidence type="ECO:0000313" key="1">
    <source>
        <dbReference type="EMBL" id="RIY03254.1"/>
    </source>
</evidence>
<keyword evidence="2" id="KW-1185">Reference proteome</keyword>